<name>A0ACC3SFL8_9PEZI</name>
<accession>A0ACC3SFL8</accession>
<gene>
    <name evidence="1" type="ORF">M8818_003392</name>
</gene>
<organism evidence="1 2">
    <name type="scientific">Zalaria obscura</name>
    <dbReference type="NCBI Taxonomy" id="2024903"/>
    <lineage>
        <taxon>Eukaryota</taxon>
        <taxon>Fungi</taxon>
        <taxon>Dikarya</taxon>
        <taxon>Ascomycota</taxon>
        <taxon>Pezizomycotina</taxon>
        <taxon>Dothideomycetes</taxon>
        <taxon>Dothideomycetidae</taxon>
        <taxon>Dothideales</taxon>
        <taxon>Zalariaceae</taxon>
        <taxon>Zalaria</taxon>
    </lineage>
</organism>
<dbReference type="EMBL" id="JAMKPW020000014">
    <property type="protein sequence ID" value="KAK8211425.1"/>
    <property type="molecule type" value="Genomic_DNA"/>
</dbReference>
<keyword evidence="2" id="KW-1185">Reference proteome</keyword>
<evidence type="ECO:0000313" key="1">
    <source>
        <dbReference type="EMBL" id="KAK8211425.1"/>
    </source>
</evidence>
<proteinExistence type="predicted"/>
<protein>
    <submittedName>
        <fullName evidence="1">Uncharacterized protein</fullName>
    </submittedName>
</protein>
<comment type="caution">
    <text evidence="1">The sequence shown here is derived from an EMBL/GenBank/DDBJ whole genome shotgun (WGS) entry which is preliminary data.</text>
</comment>
<dbReference type="Proteomes" id="UP001320706">
    <property type="component" value="Unassembled WGS sequence"/>
</dbReference>
<reference evidence="1" key="1">
    <citation type="submission" date="2024-02" db="EMBL/GenBank/DDBJ databases">
        <title>Metagenome Assembled Genome of Zalaria obscura JY119.</title>
        <authorList>
            <person name="Vighnesh L."/>
            <person name="Jagadeeshwari U."/>
            <person name="Venkata Ramana C."/>
            <person name="Sasikala C."/>
        </authorList>
    </citation>
    <scope>NUCLEOTIDE SEQUENCE</scope>
    <source>
        <strain evidence="1">JY119</strain>
    </source>
</reference>
<evidence type="ECO:0000313" key="2">
    <source>
        <dbReference type="Proteomes" id="UP001320706"/>
    </source>
</evidence>
<sequence>MSSRAGPVQDVIERLPPAGVDEELRPLPSRWSESDKCSGLEVLLDGTEVRFQGVIKTSDEAAAVRSDHPMPRECGIYYFEVTILSKGKDPTLIGIGFSGPKVNLNRLPGWESESWAYHGDDGFSFACTASGKHYGPKFSTMDVIGCGVNFRTNTAFFTKNGNYLGEAFHSIKTEKLFPSVGMKKPGEHLRVNFGQTPFVYDIDSMMEVRSSDSDIENHYAGAFTDLFLQQERARIGAEIDRSTRRSKKEETALIQELVAQYLAHDGYVETARAFAQEVRDQRRQLGDDDALEAMDPAEDIHAINRQKIRTAILNGDIDRALKYLKSFYPHVLESDRNRDIYFKLRCRKFIEMMRRCNDLQTGASSQAMTDSTTSITSNGHTETKDDEADAGVFDHQMELDDQVQRESHAPSLEPVSIPPPLSTFDSPAPSDDPAESEAMDTTPDPAPTQPQPQPQPQDTKSSAMRHKQLLDKAIAYGQELQAEFSGDARSNYRKVLQDAFALLAYTDARGSVVGGLMEGRGRVEIAEEVNGAVMQSLGKPPSAAIEKCVAQTEVLLDMVQANGGEAALVDLRVYLR</sequence>